<gene>
    <name evidence="1" type="ORF">CDL15_Pgr012735</name>
</gene>
<proteinExistence type="predicted"/>
<protein>
    <submittedName>
        <fullName evidence="1">Uncharacterized protein</fullName>
    </submittedName>
</protein>
<reference evidence="2" key="1">
    <citation type="journal article" date="2017" name="Plant J.">
        <title>The pomegranate (Punica granatum L.) genome and the genomics of punicalagin biosynthesis.</title>
        <authorList>
            <person name="Qin G."/>
            <person name="Xu C."/>
            <person name="Ming R."/>
            <person name="Tang H."/>
            <person name="Guyot R."/>
            <person name="Kramer E.M."/>
            <person name="Hu Y."/>
            <person name="Yi X."/>
            <person name="Qi Y."/>
            <person name="Xu X."/>
            <person name="Gao Z."/>
            <person name="Pan H."/>
            <person name="Jian J."/>
            <person name="Tian Y."/>
            <person name="Yue Z."/>
            <person name="Xu Y."/>
        </authorList>
    </citation>
    <scope>NUCLEOTIDE SEQUENCE [LARGE SCALE GENOMIC DNA]</scope>
    <source>
        <strain evidence="2">cv. Dabenzi</strain>
    </source>
</reference>
<dbReference type="EMBL" id="MTKT01001932">
    <property type="protein sequence ID" value="OWM83254.1"/>
    <property type="molecule type" value="Genomic_DNA"/>
</dbReference>
<comment type="caution">
    <text evidence="1">The sequence shown here is derived from an EMBL/GenBank/DDBJ whole genome shotgun (WGS) entry which is preliminary data.</text>
</comment>
<dbReference type="Proteomes" id="UP000197138">
    <property type="component" value="Unassembled WGS sequence"/>
</dbReference>
<evidence type="ECO:0000313" key="2">
    <source>
        <dbReference type="Proteomes" id="UP000197138"/>
    </source>
</evidence>
<dbReference type="AlphaFoldDB" id="A0A218XE88"/>
<sequence length="59" mass="6514">MALLGYVTFIRVPVNCPPVTSHDVTHMQGILLENNALKVGVPFVLELTLCSSEEVKFEI</sequence>
<accession>A0A218XE88</accession>
<name>A0A218XE88_PUNGR</name>
<organism evidence="1 2">
    <name type="scientific">Punica granatum</name>
    <name type="common">Pomegranate</name>
    <dbReference type="NCBI Taxonomy" id="22663"/>
    <lineage>
        <taxon>Eukaryota</taxon>
        <taxon>Viridiplantae</taxon>
        <taxon>Streptophyta</taxon>
        <taxon>Embryophyta</taxon>
        <taxon>Tracheophyta</taxon>
        <taxon>Spermatophyta</taxon>
        <taxon>Magnoliopsida</taxon>
        <taxon>eudicotyledons</taxon>
        <taxon>Gunneridae</taxon>
        <taxon>Pentapetalae</taxon>
        <taxon>rosids</taxon>
        <taxon>malvids</taxon>
        <taxon>Myrtales</taxon>
        <taxon>Lythraceae</taxon>
        <taxon>Punica</taxon>
    </lineage>
</organism>
<evidence type="ECO:0000313" key="1">
    <source>
        <dbReference type="EMBL" id="OWM83254.1"/>
    </source>
</evidence>